<dbReference type="PANTHER" id="PTHR14239">
    <property type="entry name" value="DUDULIN-RELATED"/>
    <property type="match status" value="1"/>
</dbReference>
<feature type="domain" description="Pyrroline-5-carboxylate reductase catalytic N-terminal" evidence="2">
    <location>
        <begin position="2"/>
        <end position="92"/>
    </location>
</feature>
<evidence type="ECO:0000256" key="1">
    <source>
        <dbReference type="ARBA" id="ARBA00023002"/>
    </source>
</evidence>
<dbReference type="InterPro" id="IPR028939">
    <property type="entry name" value="P5C_Rdtase_cat_N"/>
</dbReference>
<sequence length="224" mass="22117">MTVGVIGCGRMGVAITRAVAAARCSVLLAGRTPGAAAAATAGVPGAFAADIRVVLERASLVVLAVPLGPACRVLTETPVPGRGRPLLDVTNPALGGEEVPPPGSSGAHLIAAAAPGWHVVKALNTVPAAMVGEPLCGGLPVSLPMAGDDAGAKGLAGALLSRLGFAPLDVGGLEHARELESLAMLLQAVNQRHGVHGRIGLHICGPDGPVRSLHAPAAPGVRLP</sequence>
<gene>
    <name evidence="3" type="ORF">ABIH81_26330</name>
</gene>
<organism evidence="3">
    <name type="scientific">Micromonospora sp. HUAS YX12</name>
    <dbReference type="NCBI Taxonomy" id="3156396"/>
    <lineage>
        <taxon>Bacteria</taxon>
        <taxon>Bacillati</taxon>
        <taxon>Actinomycetota</taxon>
        <taxon>Actinomycetes</taxon>
        <taxon>Micromonosporales</taxon>
        <taxon>Micromonosporaceae</taxon>
        <taxon>Micromonospora</taxon>
    </lineage>
</organism>
<dbReference type="Pfam" id="PF03807">
    <property type="entry name" value="F420_oxidored"/>
    <property type="match status" value="1"/>
</dbReference>
<dbReference type="EMBL" id="CP157974">
    <property type="protein sequence ID" value="XBT81134.1"/>
    <property type="molecule type" value="Genomic_DNA"/>
</dbReference>
<dbReference type="InterPro" id="IPR036291">
    <property type="entry name" value="NAD(P)-bd_dom_sf"/>
</dbReference>
<dbReference type="Gene3D" id="3.40.50.720">
    <property type="entry name" value="NAD(P)-binding Rossmann-like Domain"/>
    <property type="match status" value="1"/>
</dbReference>
<proteinExistence type="predicted"/>
<keyword evidence="1" id="KW-0560">Oxidoreductase</keyword>
<accession>A0AAU7QZ01</accession>
<reference evidence="3" key="1">
    <citation type="submission" date="2024-06" db="EMBL/GenBank/DDBJ databases">
        <title>Micromonospora sp. strain HUAS YX12 genome sequences.</title>
        <authorList>
            <person name="Mo P."/>
        </authorList>
    </citation>
    <scope>NUCLEOTIDE SEQUENCE</scope>
    <source>
        <strain evidence="3">HUAS YX12</strain>
    </source>
</reference>
<dbReference type="AlphaFoldDB" id="A0AAU7QZ01"/>
<name>A0AAU7QZ01_9ACTN</name>
<evidence type="ECO:0000313" key="3">
    <source>
        <dbReference type="EMBL" id="XBT81134.1"/>
    </source>
</evidence>
<evidence type="ECO:0000259" key="2">
    <source>
        <dbReference type="Pfam" id="PF03807"/>
    </source>
</evidence>
<dbReference type="SUPFAM" id="SSF51735">
    <property type="entry name" value="NAD(P)-binding Rossmann-fold domains"/>
    <property type="match status" value="1"/>
</dbReference>
<dbReference type="InterPro" id="IPR051267">
    <property type="entry name" value="STEAP_metalloreductase"/>
</dbReference>
<dbReference type="PANTHER" id="PTHR14239:SF10">
    <property type="entry name" value="REDUCTASE"/>
    <property type="match status" value="1"/>
</dbReference>
<dbReference type="RefSeq" id="WP_349877552.1">
    <property type="nucleotide sequence ID" value="NZ_CP157974.1"/>
</dbReference>
<dbReference type="GO" id="GO:0016491">
    <property type="term" value="F:oxidoreductase activity"/>
    <property type="evidence" value="ECO:0007669"/>
    <property type="project" value="UniProtKB-KW"/>
</dbReference>
<protein>
    <submittedName>
        <fullName evidence="3">NAD(P)-binding domain-containing protein</fullName>
    </submittedName>
</protein>